<dbReference type="Pfam" id="PF13503">
    <property type="entry name" value="DUF4123"/>
    <property type="match status" value="1"/>
</dbReference>
<reference evidence="3 4" key="1">
    <citation type="submission" date="2014-11" db="EMBL/GenBank/DDBJ databases">
        <title>Comparative genomics of Methylobacterium species.</title>
        <authorList>
            <person name="Chaudhry V."/>
            <person name="Patil P.B."/>
        </authorList>
    </citation>
    <scope>NUCLEOTIDE SEQUENCE [LARGE SCALE GENOMIC DNA]</scope>
    <source>
        <strain evidence="3 4">SE3.6</strain>
    </source>
</reference>
<accession>A0ABR5GNS7</accession>
<feature type="compositionally biased region" description="Basic residues" evidence="1">
    <location>
        <begin position="271"/>
        <end position="298"/>
    </location>
</feature>
<evidence type="ECO:0000259" key="2">
    <source>
        <dbReference type="Pfam" id="PF13503"/>
    </source>
</evidence>
<protein>
    <recommendedName>
        <fullName evidence="2">DUF4123 domain-containing protein</fullName>
    </recommendedName>
</protein>
<evidence type="ECO:0000313" key="4">
    <source>
        <dbReference type="Proteomes" id="UP000036471"/>
    </source>
</evidence>
<dbReference type="EMBL" id="JTHG01000452">
    <property type="protein sequence ID" value="KMO10476.1"/>
    <property type="molecule type" value="Genomic_DNA"/>
</dbReference>
<comment type="caution">
    <text evidence="3">The sequence shown here is derived from an EMBL/GenBank/DDBJ whole genome shotgun (WGS) entry which is preliminary data.</text>
</comment>
<dbReference type="RefSeq" id="WP_053225619.1">
    <property type="nucleotide sequence ID" value="NZ_JTHG01000452.1"/>
</dbReference>
<evidence type="ECO:0000313" key="3">
    <source>
        <dbReference type="EMBL" id="KMO10476.1"/>
    </source>
</evidence>
<feature type="region of interest" description="Disordered" evidence="1">
    <location>
        <begin position="247"/>
        <end position="315"/>
    </location>
</feature>
<gene>
    <name evidence="3" type="ORF">QR79_31005</name>
</gene>
<feature type="compositionally biased region" description="Basic and acidic residues" evidence="1">
    <location>
        <begin position="299"/>
        <end position="310"/>
    </location>
</feature>
<dbReference type="Proteomes" id="UP000036471">
    <property type="component" value="Unassembled WGS sequence"/>
</dbReference>
<name>A0ABR5GNS7_9HYPH</name>
<feature type="non-terminal residue" evidence="3">
    <location>
        <position position="396"/>
    </location>
</feature>
<proteinExistence type="predicted"/>
<feature type="domain" description="DUF4123" evidence="2">
    <location>
        <begin position="27"/>
        <end position="159"/>
    </location>
</feature>
<sequence>MTASGEAPSVAAQRLVGLVAGFGVAGFAVLDGAQFDDLPAALRQAGLLGRSLFLDQGDAELERAGPWLVTLAQAPDAADHVFRLAGDRPAAVFWCCIAGEAVLYRHLRRINKARIPAWSAAGRSAPSEDDDGTFEAVLFRHWDPDVLGALMPVLDAGQFARVLGPASEIAYRSEAYGGLKRVPANPGWPVAPTGMLTIRTEQMLALGERRIEACRRSVAAYLRDVADGALDGIAEADLRAHVLASEARAGTRHRDGSRALPLGLPDDDHPRRGRHGSGRRRLRAQRRALARRTGRGHHGRDGAGRARPDRGPAVSDGLETIGGLVGGMAQGGWGLVKGAAVGGVLGAGTGALAGGAAGAVIGAPTGPGAVIAIPSGAGAGAVVGGLGGAAVGGAYG</sequence>
<keyword evidence="4" id="KW-1185">Reference proteome</keyword>
<evidence type="ECO:0000256" key="1">
    <source>
        <dbReference type="SAM" id="MobiDB-lite"/>
    </source>
</evidence>
<organism evidence="3 4">
    <name type="scientific">Methylobacterium indicum</name>
    <dbReference type="NCBI Taxonomy" id="1775910"/>
    <lineage>
        <taxon>Bacteria</taxon>
        <taxon>Pseudomonadati</taxon>
        <taxon>Pseudomonadota</taxon>
        <taxon>Alphaproteobacteria</taxon>
        <taxon>Hyphomicrobiales</taxon>
        <taxon>Methylobacteriaceae</taxon>
        <taxon>Methylobacterium</taxon>
    </lineage>
</organism>
<dbReference type="InterPro" id="IPR025391">
    <property type="entry name" value="DUF4123"/>
</dbReference>